<gene>
    <name evidence="2" type="ORF">MGYG_00622</name>
</gene>
<proteinExistence type="predicted"/>
<dbReference type="RefSeq" id="XP_003176534.1">
    <property type="nucleotide sequence ID" value="XM_003176486.1"/>
</dbReference>
<feature type="compositionally biased region" description="Basic and acidic residues" evidence="1">
    <location>
        <begin position="1"/>
        <end position="11"/>
    </location>
</feature>
<protein>
    <submittedName>
        <fullName evidence="2">Uncharacterized protein</fullName>
    </submittedName>
</protein>
<dbReference type="AlphaFoldDB" id="E5R0S6"/>
<dbReference type="GeneID" id="10031853"/>
<dbReference type="Proteomes" id="UP000002669">
    <property type="component" value="Unassembled WGS sequence"/>
</dbReference>
<sequence>MARKLLAKEPKGSASTQIDGSTTRIQQLATTITDQRLANAGVPTKYCKELNRLPSSFGKSEESTETQTSLFRATSRLVVVVAGGMFGTRAELKKALQRWATEIPQEGYIKILNNAVAQVTEIAEQYEILIGMYEVGRDTLSDYFQNTAIYGKRSQRQ</sequence>
<name>E5R0S6_ARTGP</name>
<accession>E5R0S6</accession>
<dbReference type="VEuPathDB" id="FungiDB:MGYG_00622"/>
<dbReference type="HOGENOM" id="CLU_1677404_0_0_1"/>
<dbReference type="EMBL" id="DS989822">
    <property type="protein sequence ID" value="EFQ97582.1"/>
    <property type="molecule type" value="Genomic_DNA"/>
</dbReference>
<organism evidence="3">
    <name type="scientific">Arthroderma gypseum (strain ATCC MYA-4604 / CBS 118893)</name>
    <name type="common">Microsporum gypseum</name>
    <dbReference type="NCBI Taxonomy" id="535722"/>
    <lineage>
        <taxon>Eukaryota</taxon>
        <taxon>Fungi</taxon>
        <taxon>Dikarya</taxon>
        <taxon>Ascomycota</taxon>
        <taxon>Pezizomycotina</taxon>
        <taxon>Eurotiomycetes</taxon>
        <taxon>Eurotiomycetidae</taxon>
        <taxon>Onygenales</taxon>
        <taxon>Arthrodermataceae</taxon>
        <taxon>Nannizzia</taxon>
    </lineage>
</organism>
<dbReference type="OrthoDB" id="10579700at2759"/>
<feature type="region of interest" description="Disordered" evidence="1">
    <location>
        <begin position="1"/>
        <end position="20"/>
    </location>
</feature>
<evidence type="ECO:0000256" key="1">
    <source>
        <dbReference type="SAM" id="MobiDB-lite"/>
    </source>
</evidence>
<reference evidence="3" key="1">
    <citation type="journal article" date="2012" name="MBio">
        <title>Comparative genome analysis of Trichophyton rubrum and related dermatophytes reveals candidate genes involved in infection.</title>
        <authorList>
            <person name="Martinez D.A."/>
            <person name="Oliver B.G."/>
            <person name="Graeser Y."/>
            <person name="Goldberg J.M."/>
            <person name="Li W."/>
            <person name="Martinez-Rossi N.M."/>
            <person name="Monod M."/>
            <person name="Shelest E."/>
            <person name="Barton R.C."/>
            <person name="Birch E."/>
            <person name="Brakhage A.A."/>
            <person name="Chen Z."/>
            <person name="Gurr S.J."/>
            <person name="Heiman D."/>
            <person name="Heitman J."/>
            <person name="Kosti I."/>
            <person name="Rossi A."/>
            <person name="Saif S."/>
            <person name="Samalova M."/>
            <person name="Saunders C.W."/>
            <person name="Shea T."/>
            <person name="Summerbell R.C."/>
            <person name="Xu J."/>
            <person name="Young S."/>
            <person name="Zeng Q."/>
            <person name="Birren B.W."/>
            <person name="Cuomo C.A."/>
            <person name="White T.C."/>
        </authorList>
    </citation>
    <scope>NUCLEOTIDE SEQUENCE [LARGE SCALE GENOMIC DNA]</scope>
    <source>
        <strain evidence="3">ATCC MYA-4604 / CBS 118893</strain>
    </source>
</reference>
<dbReference type="eggNOG" id="ENOG502RQ6K">
    <property type="taxonomic scope" value="Eukaryota"/>
</dbReference>
<evidence type="ECO:0000313" key="3">
    <source>
        <dbReference type="Proteomes" id="UP000002669"/>
    </source>
</evidence>
<dbReference type="InParanoid" id="E5R0S6"/>
<keyword evidence="3" id="KW-1185">Reference proteome</keyword>
<evidence type="ECO:0000313" key="2">
    <source>
        <dbReference type="EMBL" id="EFQ97582.1"/>
    </source>
</evidence>